<keyword evidence="3" id="KW-1185">Reference proteome</keyword>
<organism evidence="2 3">
    <name type="scientific">Aggregatimonas sangjinii</name>
    <dbReference type="NCBI Taxonomy" id="2583587"/>
    <lineage>
        <taxon>Bacteria</taxon>
        <taxon>Pseudomonadati</taxon>
        <taxon>Bacteroidota</taxon>
        <taxon>Flavobacteriia</taxon>
        <taxon>Flavobacteriales</taxon>
        <taxon>Flavobacteriaceae</taxon>
        <taxon>Aggregatimonas</taxon>
    </lineage>
</organism>
<dbReference type="OrthoDB" id="788674at2"/>
<dbReference type="AlphaFoldDB" id="A0A5B7SUS8"/>
<evidence type="ECO:0000313" key="2">
    <source>
        <dbReference type="EMBL" id="QCX01932.1"/>
    </source>
</evidence>
<feature type="chain" id="PRO_5022836974" evidence="1">
    <location>
        <begin position="22"/>
        <end position="506"/>
    </location>
</feature>
<evidence type="ECO:0000256" key="1">
    <source>
        <dbReference type="SAM" id="SignalP"/>
    </source>
</evidence>
<dbReference type="EMBL" id="CP040710">
    <property type="protein sequence ID" value="QCX01932.1"/>
    <property type="molecule type" value="Genomic_DNA"/>
</dbReference>
<evidence type="ECO:0000313" key="3">
    <source>
        <dbReference type="Proteomes" id="UP000310017"/>
    </source>
</evidence>
<sequence length="506" mass="57628">MKNNILLTISFFLVFIFSITAQDQNLNSEEIRNLKSENIKILVQSAVKNYNKSIFNKAVAIAKKRAKNDEQLAQLERLIEQESKGVGPYYNLELLLEEAKKFDAQKRLLKKGIYNDKMLNTFLANEISTFYSGGTDVSFTKFSGSYNTTKKTFDFLWNIDLRSLKNRSNNLNTTLSLGAEVKTKDEFGTLFKEGELQENNIAFKGKFSWIIDGKINFKPKEVDNQIVIDRNEMVMEYRDSVLSKKHKETAKNWIKEFEKESNQDSLDILFDKNFNKELKRESDYYNTLDKLGRKAYNGIYSKMAADEIAFIKKNRLFRTVSAQWLSLDLFAGLGAENFVTIPSDSDTTRTNNSFRTMNFNVSWSYLTKWNDDSGILISPKFSVSNGNNIAFDNIGAKSLQTVAAPVDDLQIINSTENVYITTYEDALVPALSLEFTGLVQGRSGLSASISRSFGDFKRTNWKLGIPVVTYNNKGKPQLNFEVQWRETNGIHTVGIATSILFGKLID</sequence>
<dbReference type="RefSeq" id="WP_138854269.1">
    <property type="nucleotide sequence ID" value="NZ_CP040710.1"/>
</dbReference>
<dbReference type="Proteomes" id="UP000310017">
    <property type="component" value="Chromosome"/>
</dbReference>
<gene>
    <name evidence="2" type="ORF">FGM00_18095</name>
</gene>
<reference evidence="2 3" key="1">
    <citation type="submission" date="2019-05" db="EMBL/GenBank/DDBJ databases">
        <title>Genome sequencing of F202Z8.</title>
        <authorList>
            <person name="Kwon Y.M."/>
        </authorList>
    </citation>
    <scope>NUCLEOTIDE SEQUENCE [LARGE SCALE GENOMIC DNA]</scope>
    <source>
        <strain evidence="2 3">F202Z8</strain>
    </source>
</reference>
<keyword evidence="1" id="KW-0732">Signal</keyword>
<dbReference type="KEGG" id="asag:FGM00_18095"/>
<proteinExistence type="predicted"/>
<feature type="signal peptide" evidence="1">
    <location>
        <begin position="1"/>
        <end position="21"/>
    </location>
</feature>
<protein>
    <submittedName>
        <fullName evidence="2">Uncharacterized protein</fullName>
    </submittedName>
</protein>
<accession>A0A5B7SUS8</accession>
<name>A0A5B7SUS8_9FLAO</name>